<protein>
    <submittedName>
        <fullName evidence="2">Uncharacterized protein</fullName>
    </submittedName>
</protein>
<dbReference type="EMBL" id="JANQDX010000013">
    <property type="protein sequence ID" value="KAL0913799.1"/>
    <property type="molecule type" value="Genomic_DNA"/>
</dbReference>
<sequence>MNITQPHPIPSSRKQQRTENSKEPKHFFLRAEALGWKKEGARVLHLGIVFFIWKEKKGNRIMTQVWAVGLVTLSMLTEYML</sequence>
<proteinExistence type="predicted"/>
<evidence type="ECO:0000313" key="3">
    <source>
        <dbReference type="Proteomes" id="UP001552299"/>
    </source>
</evidence>
<evidence type="ECO:0000256" key="1">
    <source>
        <dbReference type="SAM" id="MobiDB-lite"/>
    </source>
</evidence>
<comment type="caution">
    <text evidence="2">The sequence shown here is derived from an EMBL/GenBank/DDBJ whole genome shotgun (WGS) entry which is preliminary data.</text>
</comment>
<keyword evidence="3" id="KW-1185">Reference proteome</keyword>
<reference evidence="2 3" key="1">
    <citation type="journal article" date="2024" name="Plant Biotechnol. J.">
        <title>Dendrobium thyrsiflorum genome and its molecular insights into genes involved in important horticultural traits.</title>
        <authorList>
            <person name="Chen B."/>
            <person name="Wang J.Y."/>
            <person name="Zheng P.J."/>
            <person name="Li K.L."/>
            <person name="Liang Y.M."/>
            <person name="Chen X.F."/>
            <person name="Zhang C."/>
            <person name="Zhao X."/>
            <person name="He X."/>
            <person name="Zhang G.Q."/>
            <person name="Liu Z.J."/>
            <person name="Xu Q."/>
        </authorList>
    </citation>
    <scope>NUCLEOTIDE SEQUENCE [LARGE SCALE GENOMIC DNA]</scope>
    <source>
        <strain evidence="2">GZMU011</strain>
    </source>
</reference>
<evidence type="ECO:0000313" key="2">
    <source>
        <dbReference type="EMBL" id="KAL0913799.1"/>
    </source>
</evidence>
<dbReference type="Proteomes" id="UP001552299">
    <property type="component" value="Unassembled WGS sequence"/>
</dbReference>
<feature type="region of interest" description="Disordered" evidence="1">
    <location>
        <begin position="1"/>
        <end position="23"/>
    </location>
</feature>
<gene>
    <name evidence="2" type="ORF">M5K25_017288</name>
</gene>
<accession>A0ABD0UM50</accession>
<organism evidence="2 3">
    <name type="scientific">Dendrobium thyrsiflorum</name>
    <name type="common">Pinecone-like raceme dendrobium</name>
    <name type="synonym">Orchid</name>
    <dbReference type="NCBI Taxonomy" id="117978"/>
    <lineage>
        <taxon>Eukaryota</taxon>
        <taxon>Viridiplantae</taxon>
        <taxon>Streptophyta</taxon>
        <taxon>Embryophyta</taxon>
        <taxon>Tracheophyta</taxon>
        <taxon>Spermatophyta</taxon>
        <taxon>Magnoliopsida</taxon>
        <taxon>Liliopsida</taxon>
        <taxon>Asparagales</taxon>
        <taxon>Orchidaceae</taxon>
        <taxon>Epidendroideae</taxon>
        <taxon>Malaxideae</taxon>
        <taxon>Dendrobiinae</taxon>
        <taxon>Dendrobium</taxon>
    </lineage>
</organism>
<dbReference type="AlphaFoldDB" id="A0ABD0UM50"/>
<name>A0ABD0UM50_DENTH</name>